<keyword evidence="3" id="KW-1185">Reference proteome</keyword>
<proteinExistence type="predicted"/>
<dbReference type="EMBL" id="JACHWR010000002">
    <property type="protein sequence ID" value="MBB3042509.1"/>
    <property type="molecule type" value="Genomic_DNA"/>
</dbReference>
<evidence type="ECO:0000313" key="3">
    <source>
        <dbReference type="Proteomes" id="UP000589626"/>
    </source>
</evidence>
<name>A0A7W4VW48_9ACTN</name>
<dbReference type="RefSeq" id="WP_343057826.1">
    <property type="nucleotide sequence ID" value="NZ_JACHWR010000002.1"/>
</dbReference>
<feature type="region of interest" description="Disordered" evidence="1">
    <location>
        <begin position="111"/>
        <end position="137"/>
    </location>
</feature>
<gene>
    <name evidence="2" type="ORF">FHU40_002327</name>
</gene>
<accession>A0A7W4VW48</accession>
<comment type="caution">
    <text evidence="2">The sequence shown here is derived from an EMBL/GenBank/DDBJ whole genome shotgun (WGS) entry which is preliminary data.</text>
</comment>
<dbReference type="Proteomes" id="UP000589626">
    <property type="component" value="Unassembled WGS sequence"/>
</dbReference>
<protein>
    <submittedName>
        <fullName evidence="2">Chromosome segregation ATPase</fullName>
    </submittedName>
</protein>
<organism evidence="2 3">
    <name type="scientific">Nocardioides soli</name>
    <dbReference type="NCBI Taxonomy" id="1036020"/>
    <lineage>
        <taxon>Bacteria</taxon>
        <taxon>Bacillati</taxon>
        <taxon>Actinomycetota</taxon>
        <taxon>Actinomycetes</taxon>
        <taxon>Propionibacteriales</taxon>
        <taxon>Nocardioidaceae</taxon>
        <taxon>Nocardioides</taxon>
    </lineage>
</organism>
<evidence type="ECO:0000313" key="2">
    <source>
        <dbReference type="EMBL" id="MBB3042509.1"/>
    </source>
</evidence>
<reference evidence="2 3" key="1">
    <citation type="submission" date="2020-08" db="EMBL/GenBank/DDBJ databases">
        <title>Sequencing the genomes of 1000 actinobacteria strains.</title>
        <authorList>
            <person name="Klenk H.-P."/>
        </authorList>
    </citation>
    <scope>NUCLEOTIDE SEQUENCE [LARGE SCALE GENOMIC DNA]</scope>
    <source>
        <strain evidence="2 3">DSM 105498</strain>
    </source>
</reference>
<sequence length="137" mass="15087">MVLRECEPLTRDGRQAMYGDSEVMRRRAAELRAQGADLRTLADRLVASTEGAGRTGRVAAALDERLRIRAGRLREAAGRHDDAAEALTAHRREVDRLKEAIADTERRATQLLAQTDATGPTPPPGHRDWLTLDLPGL</sequence>
<dbReference type="AlphaFoldDB" id="A0A7W4VW48"/>
<evidence type="ECO:0000256" key="1">
    <source>
        <dbReference type="SAM" id="MobiDB-lite"/>
    </source>
</evidence>